<gene>
    <name evidence="1" type="ORF">METZ01_LOCUS382937</name>
</gene>
<sequence>MRAVLEQLFKDFGTPDITAVTSIIDQWEEIVGSDLAAKISAVAISGSELIVRVDDPAWASQISWLENQLLDKITRLIGEEKITSIRVRTTSK</sequence>
<dbReference type="PANTHER" id="PTHR36456:SF1">
    <property type="entry name" value="UPF0232 PROTEIN SCO3875"/>
    <property type="match status" value="1"/>
</dbReference>
<evidence type="ECO:0000313" key="1">
    <source>
        <dbReference type="EMBL" id="SVD30083.1"/>
    </source>
</evidence>
<proteinExistence type="predicted"/>
<reference evidence="1" key="1">
    <citation type="submission" date="2018-05" db="EMBL/GenBank/DDBJ databases">
        <authorList>
            <person name="Lanie J.A."/>
            <person name="Ng W.-L."/>
            <person name="Kazmierczak K.M."/>
            <person name="Andrzejewski T.M."/>
            <person name="Davidsen T.M."/>
            <person name="Wayne K.J."/>
            <person name="Tettelin H."/>
            <person name="Glass J.I."/>
            <person name="Rusch D."/>
            <person name="Podicherti R."/>
            <person name="Tsui H.-C.T."/>
            <person name="Winkler M.E."/>
        </authorList>
    </citation>
    <scope>NUCLEOTIDE SEQUENCE</scope>
</reference>
<dbReference type="PANTHER" id="PTHR36456">
    <property type="entry name" value="UPF0232 PROTEIN SCO3875"/>
    <property type="match status" value="1"/>
</dbReference>
<accession>A0A382U772</accession>
<organism evidence="1">
    <name type="scientific">marine metagenome</name>
    <dbReference type="NCBI Taxonomy" id="408172"/>
    <lineage>
        <taxon>unclassified sequences</taxon>
        <taxon>metagenomes</taxon>
        <taxon>ecological metagenomes</taxon>
    </lineage>
</organism>
<evidence type="ECO:0008006" key="2">
    <source>
        <dbReference type="Google" id="ProtNLM"/>
    </source>
</evidence>
<name>A0A382U772_9ZZZZ</name>
<dbReference type="AlphaFoldDB" id="A0A382U772"/>
<dbReference type="InterPro" id="IPR007922">
    <property type="entry name" value="DciA-like"/>
</dbReference>
<dbReference type="EMBL" id="UINC01142010">
    <property type="protein sequence ID" value="SVD30083.1"/>
    <property type="molecule type" value="Genomic_DNA"/>
</dbReference>
<protein>
    <recommendedName>
        <fullName evidence="2">DUF721 domain-containing protein</fullName>
    </recommendedName>
</protein>
<dbReference type="Pfam" id="PF05258">
    <property type="entry name" value="DciA"/>
    <property type="match status" value="1"/>
</dbReference>